<dbReference type="InterPro" id="IPR050072">
    <property type="entry name" value="Peptidase_M20A"/>
</dbReference>
<dbReference type="PANTHER" id="PTHR43808:SF31">
    <property type="entry name" value="N-ACETYL-L-CITRULLINE DEACETYLASE"/>
    <property type="match status" value="1"/>
</dbReference>
<evidence type="ECO:0000256" key="6">
    <source>
        <dbReference type="ARBA" id="ARBA00022833"/>
    </source>
</evidence>
<organism evidence="9 10">
    <name type="scientific">Gimesia fumaroli</name>
    <dbReference type="NCBI Taxonomy" id="2527976"/>
    <lineage>
        <taxon>Bacteria</taxon>
        <taxon>Pseudomonadati</taxon>
        <taxon>Planctomycetota</taxon>
        <taxon>Planctomycetia</taxon>
        <taxon>Planctomycetales</taxon>
        <taxon>Planctomycetaceae</taxon>
        <taxon>Gimesia</taxon>
    </lineage>
</organism>
<evidence type="ECO:0000256" key="2">
    <source>
        <dbReference type="ARBA" id="ARBA00001947"/>
    </source>
</evidence>
<evidence type="ECO:0000256" key="7">
    <source>
        <dbReference type="ARBA" id="ARBA00023285"/>
    </source>
</evidence>
<dbReference type="SUPFAM" id="SSF53187">
    <property type="entry name" value="Zn-dependent exopeptidases"/>
    <property type="match status" value="1"/>
</dbReference>
<name>A0A518IHC3_9PLAN</name>
<dbReference type="RefSeq" id="WP_145311806.1">
    <property type="nucleotide sequence ID" value="NZ_CP037452.1"/>
</dbReference>
<dbReference type="PANTHER" id="PTHR43808">
    <property type="entry name" value="ACETYLORNITHINE DEACETYLASE"/>
    <property type="match status" value="1"/>
</dbReference>
<reference evidence="9 10" key="1">
    <citation type="submission" date="2019-03" db="EMBL/GenBank/DDBJ databases">
        <title>Deep-cultivation of Planctomycetes and their phenomic and genomic characterization uncovers novel biology.</title>
        <authorList>
            <person name="Wiegand S."/>
            <person name="Jogler M."/>
            <person name="Boedeker C."/>
            <person name="Pinto D."/>
            <person name="Vollmers J."/>
            <person name="Rivas-Marin E."/>
            <person name="Kohn T."/>
            <person name="Peeters S.H."/>
            <person name="Heuer A."/>
            <person name="Rast P."/>
            <person name="Oberbeckmann S."/>
            <person name="Bunk B."/>
            <person name="Jeske O."/>
            <person name="Meyerdierks A."/>
            <person name="Storesund J.E."/>
            <person name="Kallscheuer N."/>
            <person name="Luecker S."/>
            <person name="Lage O.M."/>
            <person name="Pohl T."/>
            <person name="Merkel B.J."/>
            <person name="Hornburger P."/>
            <person name="Mueller R.-W."/>
            <person name="Bruemmer F."/>
            <person name="Labrenz M."/>
            <person name="Spormann A.M."/>
            <person name="Op den Camp H."/>
            <person name="Overmann J."/>
            <person name="Amann R."/>
            <person name="Jetten M.S.M."/>
            <person name="Mascher T."/>
            <person name="Medema M.H."/>
            <person name="Devos D.P."/>
            <person name="Kaster A.-K."/>
            <person name="Ovreas L."/>
            <person name="Rohde M."/>
            <person name="Galperin M.Y."/>
            <person name="Jogler C."/>
        </authorList>
    </citation>
    <scope>NUCLEOTIDE SEQUENCE [LARGE SCALE GENOMIC DNA]</scope>
    <source>
        <strain evidence="9 10">Enr17</strain>
    </source>
</reference>
<sequence length="396" mass="43191">MDAVRLLKKLISIPSVNPMGRDVSGEIYFEGKLTQFLCDYFAELGVEYESIEVVPGRNNVIARTKVKPGVPTILMDVHQDTVPVEGMIVPPFEGTEKDGKIFGRGACDVKGGMASMLMAFTRLVQEDPPDAANVILSCTCDEEATVKGIEHLVNLWEEPSGLSQILTEPPDLGLVAEPTMLDIVVAHRGATRWKIKTTGKACHSSQPKDGINAIYRMADVLKALQEHAEELSQREAHPLCGPPTLSVGVIEGGESVNIVPDCCTIEIDRRVIPGEDGIDVMHQVEAFLKEKLPFEFEMLPPWITGVSLSDHNNGEWSDRLLSVIDTVDPDHKKVGVPYGTHAARVNQGGVPAMVFGPGSIAQAHTVDEWVEIDQLLKAEEVYFQFCANAGRVESSS</sequence>
<dbReference type="Gene3D" id="3.30.70.360">
    <property type="match status" value="1"/>
</dbReference>
<dbReference type="SUPFAM" id="SSF55031">
    <property type="entry name" value="Bacterial exopeptidase dimerisation domain"/>
    <property type="match status" value="1"/>
</dbReference>
<dbReference type="InterPro" id="IPR011650">
    <property type="entry name" value="Peptidase_M20_dimer"/>
</dbReference>
<dbReference type="InterPro" id="IPR010182">
    <property type="entry name" value="ArgE/DapE"/>
</dbReference>
<dbReference type="EC" id="3.5.1.16" evidence="9"/>
<evidence type="ECO:0000256" key="5">
    <source>
        <dbReference type="ARBA" id="ARBA00022801"/>
    </source>
</evidence>
<dbReference type="Pfam" id="PF01546">
    <property type="entry name" value="Peptidase_M20"/>
    <property type="match status" value="1"/>
</dbReference>
<evidence type="ECO:0000313" key="10">
    <source>
        <dbReference type="Proteomes" id="UP000318313"/>
    </source>
</evidence>
<proteinExistence type="inferred from homology"/>
<dbReference type="GO" id="GO:0006526">
    <property type="term" value="P:L-arginine biosynthetic process"/>
    <property type="evidence" value="ECO:0007669"/>
    <property type="project" value="TreeGrafter"/>
</dbReference>
<evidence type="ECO:0000256" key="1">
    <source>
        <dbReference type="ARBA" id="ARBA00001941"/>
    </source>
</evidence>
<evidence type="ECO:0000256" key="3">
    <source>
        <dbReference type="ARBA" id="ARBA00006247"/>
    </source>
</evidence>
<keyword evidence="6" id="KW-0862">Zinc</keyword>
<evidence type="ECO:0000256" key="4">
    <source>
        <dbReference type="ARBA" id="ARBA00022723"/>
    </source>
</evidence>
<dbReference type="NCBIfam" id="TIGR01910">
    <property type="entry name" value="DapE-ArgE"/>
    <property type="match status" value="1"/>
</dbReference>
<comment type="cofactor">
    <cofactor evidence="1">
        <name>Co(2+)</name>
        <dbReference type="ChEBI" id="CHEBI:48828"/>
    </cofactor>
</comment>
<dbReference type="Pfam" id="PF07687">
    <property type="entry name" value="M20_dimer"/>
    <property type="match status" value="1"/>
</dbReference>
<protein>
    <submittedName>
        <fullName evidence="9">Acetylornithine deacetylase</fullName>
        <ecNumber evidence="9">3.5.1.16</ecNumber>
    </submittedName>
</protein>
<feature type="domain" description="Peptidase M20 dimerisation" evidence="8">
    <location>
        <begin position="185"/>
        <end position="293"/>
    </location>
</feature>
<evidence type="ECO:0000313" key="9">
    <source>
        <dbReference type="EMBL" id="QDV52489.1"/>
    </source>
</evidence>
<keyword evidence="7" id="KW-0170">Cobalt</keyword>
<dbReference type="Gene3D" id="3.40.630.10">
    <property type="entry name" value="Zn peptidases"/>
    <property type="match status" value="2"/>
</dbReference>
<keyword evidence="5 9" id="KW-0378">Hydrolase</keyword>
<gene>
    <name evidence="9" type="primary">argE_2</name>
    <name evidence="9" type="ORF">Enr17x_45520</name>
</gene>
<keyword evidence="10" id="KW-1185">Reference proteome</keyword>
<keyword evidence="4" id="KW-0479">Metal-binding</keyword>
<dbReference type="OrthoDB" id="9792335at2"/>
<dbReference type="AlphaFoldDB" id="A0A518IHC3"/>
<dbReference type="InterPro" id="IPR002933">
    <property type="entry name" value="Peptidase_M20"/>
</dbReference>
<comment type="cofactor">
    <cofactor evidence="2">
        <name>Zn(2+)</name>
        <dbReference type="ChEBI" id="CHEBI:29105"/>
    </cofactor>
</comment>
<dbReference type="Proteomes" id="UP000318313">
    <property type="component" value="Chromosome"/>
</dbReference>
<dbReference type="EMBL" id="CP037452">
    <property type="protein sequence ID" value="QDV52489.1"/>
    <property type="molecule type" value="Genomic_DNA"/>
</dbReference>
<dbReference type="KEGG" id="gfm:Enr17x_45520"/>
<accession>A0A518IHC3</accession>
<dbReference type="GO" id="GO:0008777">
    <property type="term" value="F:acetylornithine deacetylase activity"/>
    <property type="evidence" value="ECO:0007669"/>
    <property type="project" value="UniProtKB-EC"/>
</dbReference>
<comment type="similarity">
    <text evidence="3">Belongs to the peptidase M20A family.</text>
</comment>
<evidence type="ECO:0000259" key="8">
    <source>
        <dbReference type="Pfam" id="PF07687"/>
    </source>
</evidence>
<dbReference type="InterPro" id="IPR036264">
    <property type="entry name" value="Bact_exopeptidase_dim_dom"/>
</dbReference>
<dbReference type="GO" id="GO:0046872">
    <property type="term" value="F:metal ion binding"/>
    <property type="evidence" value="ECO:0007669"/>
    <property type="project" value="UniProtKB-KW"/>
</dbReference>
<dbReference type="CDD" id="cd03894">
    <property type="entry name" value="M20_ArgE"/>
    <property type="match status" value="1"/>
</dbReference>